<keyword evidence="4" id="KW-0808">Transferase</keyword>
<sequence length="366" mass="37482">MGPPRPVSWLPYVMYGAVLIAGLHDLTRGQNGGPAQAAGLVAAIGVLASLEPVERRVAAPPWLFLAARTALFVAVAALDGSGLSNLLFLLVPFTAYFAYGRRVAVTLAAAGVVLPVGWATVADAYWYRSGERVTDVLMLGVGMALAVAMAAAAVGESDSRARLRLALAEVAELSAAAERGRVARDIHDGLGHHLTAVSIQLEKATAFRDLDPAAAEQAVRDARESAARALDDVRGAVRALAAPFSLSDALAELASAGGAGVCAVDVEVSGDEPDLPVAARVALFRAAQEGVTNARRHAGARRVTVRATFGGAAARLVVADDGRGFADGATDGFGLRGMRERVAAVGGDVEVAAKHGVTVTVTVPAT</sequence>
<evidence type="ECO:0000256" key="9">
    <source>
        <dbReference type="SAM" id="Phobius"/>
    </source>
</evidence>
<dbReference type="RefSeq" id="WP_380120295.1">
    <property type="nucleotide sequence ID" value="NZ_JBHSIU010000041.1"/>
</dbReference>
<name>A0ABV9W5J8_9ACTN</name>
<evidence type="ECO:0000313" key="11">
    <source>
        <dbReference type="EMBL" id="MFC5002326.1"/>
    </source>
</evidence>
<dbReference type="CDD" id="cd16917">
    <property type="entry name" value="HATPase_UhpB-NarQ-NarX-like"/>
    <property type="match status" value="1"/>
</dbReference>
<dbReference type="InterPro" id="IPR050482">
    <property type="entry name" value="Sensor_HK_TwoCompSys"/>
</dbReference>
<feature type="domain" description="Histidine kinase/HSP90-like ATPase" evidence="10">
    <location>
        <begin position="278"/>
        <end position="366"/>
    </location>
</feature>
<keyword evidence="5" id="KW-0547">Nucleotide-binding</keyword>
<evidence type="ECO:0000313" key="12">
    <source>
        <dbReference type="Proteomes" id="UP001595912"/>
    </source>
</evidence>
<dbReference type="PANTHER" id="PTHR24421:SF10">
    <property type="entry name" value="NITRATE_NITRITE SENSOR PROTEIN NARQ"/>
    <property type="match status" value="1"/>
</dbReference>
<dbReference type="EMBL" id="JBHSIU010000041">
    <property type="protein sequence ID" value="MFC5002326.1"/>
    <property type="molecule type" value="Genomic_DNA"/>
</dbReference>
<evidence type="ECO:0000256" key="8">
    <source>
        <dbReference type="ARBA" id="ARBA00023012"/>
    </source>
</evidence>
<keyword evidence="8" id="KW-0902">Two-component regulatory system</keyword>
<evidence type="ECO:0000256" key="4">
    <source>
        <dbReference type="ARBA" id="ARBA00022679"/>
    </source>
</evidence>
<dbReference type="Gene3D" id="3.30.565.10">
    <property type="entry name" value="Histidine kinase-like ATPase, C-terminal domain"/>
    <property type="match status" value="1"/>
</dbReference>
<organism evidence="11 12">
    <name type="scientific">Dactylosporangium cerinum</name>
    <dbReference type="NCBI Taxonomy" id="1434730"/>
    <lineage>
        <taxon>Bacteria</taxon>
        <taxon>Bacillati</taxon>
        <taxon>Actinomycetota</taxon>
        <taxon>Actinomycetes</taxon>
        <taxon>Micromonosporales</taxon>
        <taxon>Micromonosporaceae</taxon>
        <taxon>Dactylosporangium</taxon>
    </lineage>
</organism>
<dbReference type="InterPro" id="IPR003594">
    <property type="entry name" value="HATPase_dom"/>
</dbReference>
<evidence type="ECO:0000259" key="10">
    <source>
        <dbReference type="SMART" id="SM00387"/>
    </source>
</evidence>
<keyword evidence="7" id="KW-0067">ATP-binding</keyword>
<dbReference type="GO" id="GO:0016301">
    <property type="term" value="F:kinase activity"/>
    <property type="evidence" value="ECO:0007669"/>
    <property type="project" value="UniProtKB-KW"/>
</dbReference>
<dbReference type="PANTHER" id="PTHR24421">
    <property type="entry name" value="NITRATE/NITRITE SENSOR PROTEIN NARX-RELATED"/>
    <property type="match status" value="1"/>
</dbReference>
<evidence type="ECO:0000256" key="2">
    <source>
        <dbReference type="ARBA" id="ARBA00012438"/>
    </source>
</evidence>
<dbReference type="EC" id="2.7.13.3" evidence="2"/>
<evidence type="ECO:0000256" key="6">
    <source>
        <dbReference type="ARBA" id="ARBA00022777"/>
    </source>
</evidence>
<dbReference type="SUPFAM" id="SSF55874">
    <property type="entry name" value="ATPase domain of HSP90 chaperone/DNA topoisomerase II/histidine kinase"/>
    <property type="match status" value="1"/>
</dbReference>
<comment type="caution">
    <text evidence="11">The sequence shown here is derived from an EMBL/GenBank/DDBJ whole genome shotgun (WGS) entry which is preliminary data.</text>
</comment>
<dbReference type="Pfam" id="PF07730">
    <property type="entry name" value="HisKA_3"/>
    <property type="match status" value="1"/>
</dbReference>
<evidence type="ECO:0000256" key="7">
    <source>
        <dbReference type="ARBA" id="ARBA00022840"/>
    </source>
</evidence>
<proteinExistence type="predicted"/>
<reference evidence="12" key="1">
    <citation type="journal article" date="2019" name="Int. J. Syst. Evol. Microbiol.">
        <title>The Global Catalogue of Microorganisms (GCM) 10K type strain sequencing project: providing services to taxonomists for standard genome sequencing and annotation.</title>
        <authorList>
            <consortium name="The Broad Institute Genomics Platform"/>
            <consortium name="The Broad Institute Genome Sequencing Center for Infectious Disease"/>
            <person name="Wu L."/>
            <person name="Ma J."/>
        </authorList>
    </citation>
    <scope>NUCLEOTIDE SEQUENCE [LARGE SCALE GENOMIC DNA]</scope>
    <source>
        <strain evidence="12">CGMCC 4.7152</strain>
    </source>
</reference>
<feature type="transmembrane region" description="Helical" evidence="9">
    <location>
        <begin position="103"/>
        <end position="127"/>
    </location>
</feature>
<evidence type="ECO:0000256" key="1">
    <source>
        <dbReference type="ARBA" id="ARBA00000085"/>
    </source>
</evidence>
<keyword evidence="3" id="KW-0597">Phosphoprotein</keyword>
<accession>A0ABV9W5J8</accession>
<dbReference type="Pfam" id="PF02518">
    <property type="entry name" value="HATPase_c"/>
    <property type="match status" value="1"/>
</dbReference>
<keyword evidence="9" id="KW-0472">Membrane</keyword>
<keyword evidence="6 11" id="KW-0418">Kinase</keyword>
<keyword evidence="9" id="KW-1133">Transmembrane helix</keyword>
<keyword evidence="9" id="KW-0812">Transmembrane</keyword>
<evidence type="ECO:0000256" key="3">
    <source>
        <dbReference type="ARBA" id="ARBA00022553"/>
    </source>
</evidence>
<feature type="transmembrane region" description="Helical" evidence="9">
    <location>
        <begin position="70"/>
        <end position="91"/>
    </location>
</feature>
<feature type="transmembrane region" description="Helical" evidence="9">
    <location>
        <begin position="133"/>
        <end position="154"/>
    </location>
</feature>
<dbReference type="Proteomes" id="UP001595912">
    <property type="component" value="Unassembled WGS sequence"/>
</dbReference>
<protein>
    <recommendedName>
        <fullName evidence="2">histidine kinase</fullName>
        <ecNumber evidence="2">2.7.13.3</ecNumber>
    </recommendedName>
</protein>
<dbReference type="SMART" id="SM00387">
    <property type="entry name" value="HATPase_c"/>
    <property type="match status" value="1"/>
</dbReference>
<feature type="transmembrane region" description="Helical" evidence="9">
    <location>
        <begin position="6"/>
        <end position="26"/>
    </location>
</feature>
<dbReference type="Gene3D" id="1.20.5.1930">
    <property type="match status" value="1"/>
</dbReference>
<dbReference type="InterPro" id="IPR036890">
    <property type="entry name" value="HATPase_C_sf"/>
</dbReference>
<gene>
    <name evidence="11" type="ORF">ACFPIJ_31395</name>
</gene>
<dbReference type="InterPro" id="IPR011712">
    <property type="entry name" value="Sig_transdc_His_kin_sub3_dim/P"/>
</dbReference>
<comment type="catalytic activity">
    <reaction evidence="1">
        <text>ATP + protein L-histidine = ADP + protein N-phospho-L-histidine.</text>
        <dbReference type="EC" id="2.7.13.3"/>
    </reaction>
</comment>
<keyword evidence="12" id="KW-1185">Reference proteome</keyword>
<evidence type="ECO:0000256" key="5">
    <source>
        <dbReference type="ARBA" id="ARBA00022741"/>
    </source>
</evidence>